<evidence type="ECO:0000256" key="19">
    <source>
        <dbReference type="SAM" id="MobiDB-lite"/>
    </source>
</evidence>
<dbReference type="InterPro" id="IPR002076">
    <property type="entry name" value="ELO_fam"/>
</dbReference>
<dbReference type="PANTHER" id="PTHR45794:SF1">
    <property type="entry name" value="LEUCINE--TRNA LIGASE, CYTOPLASMIC"/>
    <property type="match status" value="1"/>
</dbReference>
<evidence type="ECO:0000313" key="26">
    <source>
        <dbReference type="EMBL" id="CAF0941687.1"/>
    </source>
</evidence>
<evidence type="ECO:0000259" key="23">
    <source>
        <dbReference type="Pfam" id="PF16911"/>
    </source>
</evidence>
<gene>
    <name evidence="26" type="ORF">RFH988_LOCUS11120</name>
</gene>
<keyword evidence="10" id="KW-0067">ATP-binding</keyword>
<evidence type="ECO:0000259" key="25">
    <source>
        <dbReference type="Pfam" id="PF24810"/>
    </source>
</evidence>
<comment type="subcellular location">
    <subcellularLocation>
        <location evidence="1">Membrane</location>
        <topology evidence="1">Multi-pass membrane protein</topology>
    </subcellularLocation>
</comment>
<dbReference type="Gene3D" id="3.40.50.620">
    <property type="entry name" value="HUPs"/>
    <property type="match status" value="1"/>
</dbReference>
<evidence type="ECO:0000259" key="24">
    <source>
        <dbReference type="Pfam" id="PF22947"/>
    </source>
</evidence>
<dbReference type="PROSITE" id="PS01188">
    <property type="entry name" value="ELO"/>
    <property type="match status" value="1"/>
</dbReference>
<accession>A0A814CL38</accession>
<dbReference type="GO" id="GO:0006429">
    <property type="term" value="P:leucyl-tRNA aminoacylation"/>
    <property type="evidence" value="ECO:0007669"/>
    <property type="project" value="InterPro"/>
</dbReference>
<evidence type="ECO:0000256" key="12">
    <source>
        <dbReference type="ARBA" id="ARBA00022989"/>
    </source>
</evidence>
<feature type="transmembrane region" description="Helical" evidence="20">
    <location>
        <begin position="2020"/>
        <end position="2042"/>
    </location>
</feature>
<organism evidence="26 27">
    <name type="scientific">Rotaria sordida</name>
    <dbReference type="NCBI Taxonomy" id="392033"/>
    <lineage>
        <taxon>Eukaryota</taxon>
        <taxon>Metazoa</taxon>
        <taxon>Spiralia</taxon>
        <taxon>Gnathifera</taxon>
        <taxon>Rotifera</taxon>
        <taxon>Eurotatoria</taxon>
        <taxon>Bdelloidea</taxon>
        <taxon>Philodinida</taxon>
        <taxon>Philodinidae</taxon>
        <taxon>Rotaria</taxon>
    </lineage>
</organism>
<evidence type="ECO:0000259" key="22">
    <source>
        <dbReference type="Pfam" id="PF08264"/>
    </source>
</evidence>
<feature type="domain" description="Aminoacyl-tRNA synthetase class Ia" evidence="21">
    <location>
        <begin position="497"/>
        <end position="583"/>
    </location>
</feature>
<proteinExistence type="inferred from homology"/>
<name>A0A814CL38_9BILA</name>
<feature type="domain" description="Leucine--tRNA ligase RagD-binding" evidence="25">
    <location>
        <begin position="1484"/>
        <end position="1547"/>
    </location>
</feature>
<dbReference type="InterPro" id="IPR055416">
    <property type="entry name" value="RBD_LARS1"/>
</dbReference>
<evidence type="ECO:0000256" key="3">
    <source>
        <dbReference type="ARBA" id="ARBA00013164"/>
    </source>
</evidence>
<dbReference type="GO" id="GO:0009922">
    <property type="term" value="F:fatty acid elongase activity"/>
    <property type="evidence" value="ECO:0007669"/>
    <property type="project" value="InterPro"/>
</dbReference>
<feature type="domain" description="Methionyl/Valyl/Leucyl/Isoleucyl-tRNA synthetase anticodon-binding" evidence="22">
    <location>
        <begin position="1333"/>
        <end position="1456"/>
    </location>
</feature>
<feature type="domain" description="Aminoacyl-tRNA synthetase class Ia" evidence="21">
    <location>
        <begin position="662"/>
        <end position="1244"/>
    </location>
</feature>
<dbReference type="InterPro" id="IPR009008">
    <property type="entry name" value="Val/Leu/Ile-tRNA-synth_edit"/>
</dbReference>
<feature type="transmembrane region" description="Helical" evidence="20">
    <location>
        <begin position="1995"/>
        <end position="2014"/>
    </location>
</feature>
<dbReference type="Pfam" id="PF22947">
    <property type="entry name" value="ULD_3"/>
    <property type="match status" value="1"/>
</dbReference>
<evidence type="ECO:0000256" key="7">
    <source>
        <dbReference type="ARBA" id="ARBA00022692"/>
    </source>
</evidence>
<evidence type="ECO:0000256" key="9">
    <source>
        <dbReference type="ARBA" id="ARBA00022832"/>
    </source>
</evidence>
<keyword evidence="17" id="KW-0012">Acyltransferase</keyword>
<dbReference type="GO" id="GO:0004823">
    <property type="term" value="F:leucine-tRNA ligase activity"/>
    <property type="evidence" value="ECO:0007669"/>
    <property type="project" value="UniProtKB-EC"/>
</dbReference>
<comment type="caution">
    <text evidence="26">The sequence shown here is derived from an EMBL/GenBank/DDBJ whole genome shotgun (WGS) entry which is preliminary data.</text>
</comment>
<dbReference type="SUPFAM" id="SSF52777">
    <property type="entry name" value="CoA-dependent acyltransferases"/>
    <property type="match status" value="2"/>
</dbReference>
<dbReference type="InterPro" id="IPR054509">
    <property type="entry name" value="LARS1_ULD"/>
</dbReference>
<dbReference type="OrthoDB" id="10249672at2759"/>
<dbReference type="InterPro" id="IPR009080">
    <property type="entry name" value="tRNAsynth_Ia_anticodon-bd"/>
</dbReference>
<dbReference type="SUPFAM" id="SSF47323">
    <property type="entry name" value="Anticodon-binding domain of a subclass of class I aminoacyl-tRNA synthetases"/>
    <property type="match status" value="1"/>
</dbReference>
<dbReference type="InterPro" id="IPR008979">
    <property type="entry name" value="Galactose-bd-like_sf"/>
</dbReference>
<protein>
    <recommendedName>
        <fullName evidence="3">leucine--tRNA ligase</fullName>
        <ecNumber evidence="3">6.1.1.4</ecNumber>
    </recommendedName>
    <alternativeName>
        <fullName evidence="18">Leucyl-tRNA synthetase</fullName>
    </alternativeName>
</protein>
<evidence type="ECO:0000256" key="8">
    <source>
        <dbReference type="ARBA" id="ARBA00022741"/>
    </source>
</evidence>
<evidence type="ECO:0000256" key="10">
    <source>
        <dbReference type="ARBA" id="ARBA00022840"/>
    </source>
</evidence>
<evidence type="ECO:0000256" key="11">
    <source>
        <dbReference type="ARBA" id="ARBA00022917"/>
    </source>
</evidence>
<dbReference type="Gene3D" id="2.60.120.260">
    <property type="entry name" value="Galactose-binding domain-like"/>
    <property type="match status" value="1"/>
</dbReference>
<feature type="region of interest" description="Disordered" evidence="19">
    <location>
        <begin position="592"/>
        <end position="631"/>
    </location>
</feature>
<evidence type="ECO:0000256" key="2">
    <source>
        <dbReference type="ARBA" id="ARBA00005594"/>
    </source>
</evidence>
<dbReference type="Gene3D" id="3.90.740.10">
    <property type="entry name" value="Valyl/Leucyl/Isoleucyl-tRNA synthetase, editing domain"/>
    <property type="match status" value="1"/>
</dbReference>
<keyword evidence="7 20" id="KW-0812">Transmembrane</keyword>
<dbReference type="EC" id="6.1.1.4" evidence="3"/>
<dbReference type="InterPro" id="IPR031641">
    <property type="entry name" value="PapA_C"/>
</dbReference>
<keyword evidence="13" id="KW-0443">Lipid metabolism</keyword>
<dbReference type="SUPFAM" id="SSF52374">
    <property type="entry name" value="Nucleotidylyl transferase"/>
    <property type="match status" value="1"/>
</dbReference>
<dbReference type="Pfam" id="PF24810">
    <property type="entry name" value="RBD_LARS1"/>
    <property type="match status" value="1"/>
</dbReference>
<keyword evidence="14 20" id="KW-0472">Membrane</keyword>
<comment type="similarity">
    <text evidence="2">Belongs to the class-I aminoacyl-tRNA synthetase family.</text>
</comment>
<keyword evidence="12 20" id="KW-1133">Transmembrane helix</keyword>
<keyword evidence="9" id="KW-0276">Fatty acid metabolism</keyword>
<keyword evidence="4" id="KW-0444">Lipid biosynthesis</keyword>
<dbReference type="Proteomes" id="UP000663882">
    <property type="component" value="Unassembled WGS sequence"/>
</dbReference>
<dbReference type="EMBL" id="CAJNOO010000433">
    <property type="protein sequence ID" value="CAF0941687.1"/>
    <property type="molecule type" value="Genomic_DNA"/>
</dbReference>
<feature type="transmembrane region" description="Helical" evidence="20">
    <location>
        <begin position="84"/>
        <end position="106"/>
    </location>
</feature>
<keyword evidence="15" id="KW-0030">Aminoacyl-tRNA synthetase</keyword>
<feature type="transmembrane region" description="Helical" evidence="20">
    <location>
        <begin position="1970"/>
        <end position="1988"/>
    </location>
</feature>
<feature type="domain" description="Phthiocerol/phthiodiolone dimycocerosyl transferase C-terminal" evidence="23">
    <location>
        <begin position="397"/>
        <end position="479"/>
    </location>
</feature>
<feature type="compositionally biased region" description="Basic and acidic residues" evidence="19">
    <location>
        <begin position="603"/>
        <end position="621"/>
    </location>
</feature>
<dbReference type="GO" id="GO:0002161">
    <property type="term" value="F:aminoacyl-tRNA deacylase activity"/>
    <property type="evidence" value="ECO:0007669"/>
    <property type="project" value="InterPro"/>
</dbReference>
<dbReference type="SUPFAM" id="SSF49785">
    <property type="entry name" value="Galactose-binding domain-like"/>
    <property type="match status" value="1"/>
</dbReference>
<dbReference type="Pfam" id="PF08264">
    <property type="entry name" value="Anticodon_1"/>
    <property type="match status" value="1"/>
</dbReference>
<dbReference type="NCBIfam" id="TIGR00395">
    <property type="entry name" value="leuS_arch"/>
    <property type="match status" value="1"/>
</dbReference>
<dbReference type="InterPro" id="IPR030457">
    <property type="entry name" value="ELO_CS"/>
</dbReference>
<dbReference type="InterPro" id="IPR013155">
    <property type="entry name" value="M/V/L/I-tRNA-synth_anticd-bd"/>
</dbReference>
<evidence type="ECO:0000256" key="6">
    <source>
        <dbReference type="ARBA" id="ARBA00022679"/>
    </source>
</evidence>
<keyword evidence="11" id="KW-0648">Protein biosynthesis</keyword>
<evidence type="ECO:0000256" key="4">
    <source>
        <dbReference type="ARBA" id="ARBA00022516"/>
    </source>
</evidence>
<feature type="domain" description="Leucine--tRNA ligase ubiquitin-like" evidence="24">
    <location>
        <begin position="1615"/>
        <end position="1715"/>
    </location>
</feature>
<dbReference type="InterPro" id="IPR002300">
    <property type="entry name" value="aa-tRNA-synth_Ia"/>
</dbReference>
<evidence type="ECO:0000256" key="5">
    <source>
        <dbReference type="ARBA" id="ARBA00022598"/>
    </source>
</evidence>
<evidence type="ECO:0000256" key="15">
    <source>
        <dbReference type="ARBA" id="ARBA00023146"/>
    </source>
</evidence>
<keyword evidence="6" id="KW-0808">Transferase</keyword>
<dbReference type="InterPro" id="IPR014729">
    <property type="entry name" value="Rossmann-like_a/b/a_fold"/>
</dbReference>
<dbReference type="InterPro" id="IPR004493">
    <property type="entry name" value="Leu-tRNA-synth_Ia_arc/euk"/>
</dbReference>
<feature type="transmembrane region" description="Helical" evidence="20">
    <location>
        <begin position="1916"/>
        <end position="1936"/>
    </location>
</feature>
<feature type="transmembrane region" description="Helical" evidence="20">
    <location>
        <begin position="2062"/>
        <end position="2080"/>
    </location>
</feature>
<feature type="transmembrane region" description="Helical" evidence="20">
    <location>
        <begin position="1887"/>
        <end position="1904"/>
    </location>
</feature>
<dbReference type="InterPro" id="IPR023213">
    <property type="entry name" value="CAT-like_dom_sf"/>
</dbReference>
<evidence type="ECO:0000313" key="27">
    <source>
        <dbReference type="Proteomes" id="UP000663882"/>
    </source>
</evidence>
<keyword evidence="8" id="KW-0547">Nucleotide-binding</keyword>
<evidence type="ECO:0000259" key="21">
    <source>
        <dbReference type="Pfam" id="PF00133"/>
    </source>
</evidence>
<sequence>MYLTDYSGTISSPLQLNVEIHIVDIITDIDEKYKVTFNGYIYIKIDKRQSLENVKELRIYRDLNLKSANIIHAMKEEDNSKKTLNIRIVITIVLLLITGMGIFYILRRYCINSSSKSTSKNVRDLTIDSLKSHTRLFFGLCSKMFSWFQQYNSPVINQKQRLFGSVENAMMQTSQQNQGYMKLGEVLHLYGPHISRETLSAAIGLLQRRHPILRSRLQINPKTPDSYLLEEDDTLQLKIREIPRKHTDHLIFWRQEWREQEKRITDIGEGLAEFWLLQDPADDNDDNSPREIVIICEHSVSDGISLSTVAHELLIALSGEDDNMFASSLDWPIPMEIAMQRNLTIVSKVIALSRFIFTALYLRVTNTWSTAKLPIANVDFPLADMCNYCHTESCYGTLNKEETQQLVEKCRREGVTVTTAVSSAILCAASTLVKFEEDHPSALSIFISADTRRRCVPLIPNHDLSCQVTSSATAAGATTEKRSTAKLDSIREIEKEMQKLWADLKIFEVDAPGHPTDNSNTYLVTFPYPYMNGRLHLGHTFSLSKCEFAVGFERLRGKHCLFPFGFHCTGMPIRAAADKLKREEEEFGFPPKFPMEANEDVAEEKVTTPKESEASKIDNKSKSKKSKAAAKSGGEKYQWQIMRSLGIDDDDEIRRFADPQYWISYFPPHVKRDLEMMGLKVDWRRSFVTTDVNPFYDSFVRWQFHHLKEGGKIQFGKRYTIYSPKDNQPCMDHDRSSGEGVGPQEYTVIKLRIHNDHIPEKLKPHVTSLTTGVYLAAATLRPETMYGQTNCWVHPDIRYVAFETRLHGILICTRRAARNMAYQEFTDTYGRYTVLAEFLGSELFGLPLHPPLSRYETIYVLPMMTIKEDKGTGVVTSVPSDAPDDYAALMDIKNKPNLREKYHIKESMVLPYDPVEIIELEPYGRLAAPTICNQMKIHSQNDRDKLLEAKDKIYTKSFYDGILVVGKYANTKVSDAKKLVRDDLITTGQACSYYEPEGKVISRSSDECVVALVDQWFLDYGNEKWKQEVKRSLDKMNVYHTETRNQFEAVLSWLHEHACSRSYGLGTKLPWDDQYLIESLSDSTIYMSYYTVAHLLQARDSYSGEKLGPANILPSQLTTEVWDYIFFSEKSYSSLTTDIPCATLDHLRNEFQYWYPVNLRSSGKDLIPNHLTYSLYNHTAIWPNHPELWPRAFRANGHLLLNSEKMSKSTGNFLTLVQAIEKFSADGMRLTLADAGDSIEDANFEEEMADAQLLRLYTFIEWVKEVLAINLVDIEEENDTKKSSEDDTTIISSVIHWVKDKLHLSSSSDNTNGEFTQQQKTQYRTDMKYNYYDHVFESEINRGIQLTEESYEKMLYKDVLKHGFFELQTARDNYRDLCSEGEQMNLHLIKRYIEVQAILLSPVCPHICDYVYQFLYPGKTIMNAKWPTAGKVDQSLIDSCNYLMSTAHDFRLRLKTYTTQQTTSKSKGAKTQPLLPPTHATIFVARSYPSWQTFVINELKKLYLSNNNSLPDSKQLAIHFKDRSEIDKKYQKKLMPFVIYSKDILEKSRDITSLNQHLSFDEYQILQLNQDYLRRALNVEQIDIRLTDGNDTDVTTLSSLEDIIPGKPIVHFRHEASITIRLINRQPYSPNFEWCIPIMNGDTIEQIELRLRRQGDRQLKLSKKIRIFYYQNWEFYTRTLPNIATPLHGLIEFENKNQTLKIDLNHGTVALGEQDIGNILMTLADSNAVVSMSTSADQDYPPSNILDPSDKVFWMTTGLYPQEFIITFKEPIEFRQLRFVTTNVKRFVMFTTSNSEPRNFDTILEKTLPNNENNLQINEYTLDRLTEVRHFKCVILAGYDSFASVHSLKFDAGNTLDTEQIVTMGLFTTLPEDGDVRVNNWLLMKDVSPTLVIAIAYVCAIIFGRKWMKNQKPFKLRNFMFIYNILQVIICAYITYESTYVWFKDRYSFLCQPVDYSNRMTAIRACEACWWYYIMKIVDLIDTIIFVLRKKDNQITFLHVYHHLTMLFFGWYGVKYVGGGQSLFIAILNSFIHVVMYAYYGLSACGSHIQKYLWWKRYLTQAQIIQFVAVIGHSSINLFTPCNFPKVFDISFLLYGISILLLFSNFYLQSYIKKAKQRKEA</sequence>
<dbReference type="GO" id="GO:0005524">
    <property type="term" value="F:ATP binding"/>
    <property type="evidence" value="ECO:0007669"/>
    <property type="project" value="UniProtKB-KW"/>
</dbReference>
<keyword evidence="5" id="KW-0436">Ligase</keyword>
<evidence type="ECO:0000256" key="1">
    <source>
        <dbReference type="ARBA" id="ARBA00004141"/>
    </source>
</evidence>
<evidence type="ECO:0000256" key="17">
    <source>
        <dbReference type="ARBA" id="ARBA00023315"/>
    </source>
</evidence>
<dbReference type="Pfam" id="PF00133">
    <property type="entry name" value="tRNA-synt_1"/>
    <property type="match status" value="2"/>
</dbReference>
<dbReference type="Gene3D" id="1.10.730.10">
    <property type="entry name" value="Isoleucyl-tRNA Synthetase, Domain 1"/>
    <property type="match status" value="1"/>
</dbReference>
<feature type="transmembrane region" description="Helical" evidence="20">
    <location>
        <begin position="2092"/>
        <end position="2108"/>
    </location>
</feature>
<evidence type="ECO:0000256" key="20">
    <source>
        <dbReference type="SAM" id="Phobius"/>
    </source>
</evidence>
<dbReference type="Gene3D" id="3.30.559.10">
    <property type="entry name" value="Chloramphenicol acetyltransferase-like domain"/>
    <property type="match status" value="1"/>
</dbReference>
<evidence type="ECO:0000256" key="16">
    <source>
        <dbReference type="ARBA" id="ARBA00023160"/>
    </source>
</evidence>
<dbReference type="SUPFAM" id="SSF50677">
    <property type="entry name" value="ValRS/IleRS/LeuRS editing domain"/>
    <property type="match status" value="1"/>
</dbReference>
<evidence type="ECO:0000256" key="18">
    <source>
        <dbReference type="ARBA" id="ARBA00030520"/>
    </source>
</evidence>
<evidence type="ECO:0000256" key="13">
    <source>
        <dbReference type="ARBA" id="ARBA00023098"/>
    </source>
</evidence>
<dbReference type="GO" id="GO:0006633">
    <property type="term" value="P:fatty acid biosynthetic process"/>
    <property type="evidence" value="ECO:0007669"/>
    <property type="project" value="UniProtKB-KW"/>
</dbReference>
<dbReference type="Pfam" id="PF16911">
    <property type="entry name" value="PapA_C"/>
    <property type="match status" value="1"/>
</dbReference>
<dbReference type="Pfam" id="PF01151">
    <property type="entry name" value="ELO"/>
    <property type="match status" value="1"/>
</dbReference>
<evidence type="ECO:0000256" key="14">
    <source>
        <dbReference type="ARBA" id="ARBA00023136"/>
    </source>
</evidence>
<dbReference type="FunFam" id="3.90.740.10:FF:000001">
    <property type="entry name" value="Leucine--tRNA ligase, cytoplasmic"/>
    <property type="match status" value="1"/>
</dbReference>
<dbReference type="GO" id="GO:0016020">
    <property type="term" value="C:membrane"/>
    <property type="evidence" value="ECO:0007669"/>
    <property type="project" value="UniProtKB-SubCell"/>
</dbReference>
<reference evidence="26" key="1">
    <citation type="submission" date="2021-02" db="EMBL/GenBank/DDBJ databases">
        <authorList>
            <person name="Nowell W R."/>
        </authorList>
    </citation>
    <scope>NUCLEOTIDE SEQUENCE</scope>
</reference>
<dbReference type="PANTHER" id="PTHR45794">
    <property type="entry name" value="LEUCYL-TRNA SYNTHETASE"/>
    <property type="match status" value="1"/>
</dbReference>
<keyword evidence="16" id="KW-0275">Fatty acid biosynthesis</keyword>